<reference evidence="1 2" key="1">
    <citation type="journal article" date="2015" name="Genome Biol. Evol.">
        <title>Phylogenomic analyses indicate that early fungi evolved digesting cell walls of algal ancestors of land plants.</title>
        <authorList>
            <person name="Chang Y."/>
            <person name="Wang S."/>
            <person name="Sekimoto S."/>
            <person name="Aerts A.L."/>
            <person name="Choi C."/>
            <person name="Clum A."/>
            <person name="LaButti K.M."/>
            <person name="Lindquist E.A."/>
            <person name="Yee Ngan C."/>
            <person name="Ohm R.A."/>
            <person name="Salamov A.A."/>
            <person name="Grigoriev I.V."/>
            <person name="Spatafora J.W."/>
            <person name="Berbee M.L."/>
        </authorList>
    </citation>
    <scope>NUCLEOTIDE SEQUENCE [LARGE SCALE GENOMIC DNA]</scope>
    <source>
        <strain evidence="1 2">JEL478</strain>
    </source>
</reference>
<dbReference type="EMBL" id="KQ965734">
    <property type="protein sequence ID" value="KXS20713.1"/>
    <property type="molecule type" value="Genomic_DNA"/>
</dbReference>
<protein>
    <submittedName>
        <fullName evidence="1">Uncharacterized protein</fullName>
    </submittedName>
</protein>
<accession>A0A139AVV4</accession>
<dbReference type="AlphaFoldDB" id="A0A139AVV4"/>
<proteinExistence type="predicted"/>
<gene>
    <name evidence="1" type="ORF">M427DRAFT_343152</name>
</gene>
<sequence>MQPEKRISELDRGTVPESPRCVIPHKKTFFLPTFDADGNFYRTAWPPMKTYGLFVIRNFRADGLKQLQTDGQIGDVVFNTVDSLSDGKTYIPNSSLISAFIAEERWTQQEDQALEEEVRKLVIKELLGSLGDVVEFPGSCWIARENQCRSGKASTTHLQRSRFFYWKQSTP</sequence>
<dbReference type="Proteomes" id="UP000070544">
    <property type="component" value="Unassembled WGS sequence"/>
</dbReference>
<organism evidence="1 2">
    <name type="scientific">Gonapodya prolifera (strain JEL478)</name>
    <name type="common">Monoblepharis prolifera</name>
    <dbReference type="NCBI Taxonomy" id="1344416"/>
    <lineage>
        <taxon>Eukaryota</taxon>
        <taxon>Fungi</taxon>
        <taxon>Fungi incertae sedis</taxon>
        <taxon>Chytridiomycota</taxon>
        <taxon>Chytridiomycota incertae sedis</taxon>
        <taxon>Monoblepharidomycetes</taxon>
        <taxon>Monoblepharidales</taxon>
        <taxon>Gonapodyaceae</taxon>
        <taxon>Gonapodya</taxon>
    </lineage>
</organism>
<name>A0A139AVV4_GONPJ</name>
<evidence type="ECO:0000313" key="2">
    <source>
        <dbReference type="Proteomes" id="UP000070544"/>
    </source>
</evidence>
<keyword evidence="2" id="KW-1185">Reference proteome</keyword>
<dbReference type="OrthoDB" id="2370709at2759"/>
<evidence type="ECO:0000313" key="1">
    <source>
        <dbReference type="EMBL" id="KXS20713.1"/>
    </source>
</evidence>